<evidence type="ECO:0000256" key="2">
    <source>
        <dbReference type="ARBA" id="ARBA00022679"/>
    </source>
</evidence>
<evidence type="ECO:0000256" key="3">
    <source>
        <dbReference type="ARBA" id="ARBA00022777"/>
    </source>
</evidence>
<dbReference type="KEGG" id="hcz:G9Q37_01105"/>
<dbReference type="EMBL" id="CP049989">
    <property type="protein sequence ID" value="QIM50823.1"/>
    <property type="molecule type" value="Genomic_DNA"/>
</dbReference>
<feature type="domain" description="HipA-like C-terminal" evidence="4">
    <location>
        <begin position="3"/>
        <end position="140"/>
    </location>
</feature>
<dbReference type="Pfam" id="PF07804">
    <property type="entry name" value="HipA_C"/>
    <property type="match status" value="1"/>
</dbReference>
<dbReference type="GO" id="GO:0005829">
    <property type="term" value="C:cytosol"/>
    <property type="evidence" value="ECO:0007669"/>
    <property type="project" value="TreeGrafter"/>
</dbReference>
<proteinExistence type="inferred from homology"/>
<dbReference type="InterPro" id="IPR052028">
    <property type="entry name" value="HipA_Ser/Thr_kinase"/>
</dbReference>
<organism evidence="5 6">
    <name type="scientific">Hydrogenophaga crocea</name>
    <dbReference type="NCBI Taxonomy" id="2716225"/>
    <lineage>
        <taxon>Bacteria</taxon>
        <taxon>Pseudomonadati</taxon>
        <taxon>Pseudomonadota</taxon>
        <taxon>Betaproteobacteria</taxon>
        <taxon>Burkholderiales</taxon>
        <taxon>Comamonadaceae</taxon>
        <taxon>Hydrogenophaga</taxon>
    </lineage>
</organism>
<keyword evidence="3" id="KW-0418">Kinase</keyword>
<dbReference type="InterPro" id="IPR012893">
    <property type="entry name" value="HipA-like_C"/>
</dbReference>
<accession>A0A6G8ICF8</accession>
<keyword evidence="2" id="KW-0808">Transferase</keyword>
<evidence type="ECO:0000256" key="1">
    <source>
        <dbReference type="ARBA" id="ARBA00010164"/>
    </source>
</evidence>
<sequence>MNRAEVLAMHLAAAAGIDAVRVRLLNPVQRPILVGERFDRTEVGERRPFLSARSLLLAHGRDDVGPLDLLQAMRVHCRDHSGDASQLWQRLVFMRLICQPGNDLRKIGFLYAGHGRWRLAPAYGLRLYPAFEPNDEAVASGSPRLTLKELMVRAEEFGLGPDQARWHLSRQLNSLGRWKTMASQFFVHMSALDIVLLEPAIHNSLVDGARLLRVFPSST</sequence>
<dbReference type="RefSeq" id="WP_166223316.1">
    <property type="nucleotide sequence ID" value="NZ_CP049989.1"/>
</dbReference>
<keyword evidence="6" id="KW-1185">Reference proteome</keyword>
<dbReference type="Proteomes" id="UP000503162">
    <property type="component" value="Chromosome"/>
</dbReference>
<reference evidence="5 6" key="1">
    <citation type="submission" date="2020-03" db="EMBL/GenBank/DDBJ databases">
        <title>Hydrogenophaga sp. nov. isolated from cyanobacterial mat.</title>
        <authorList>
            <person name="Thorat V."/>
            <person name="Kirdat K."/>
            <person name="Tiwarekar B."/>
            <person name="Costa E.D."/>
            <person name="Yadav A."/>
        </authorList>
    </citation>
    <scope>NUCLEOTIDE SEQUENCE [LARGE SCALE GENOMIC DNA]</scope>
    <source>
        <strain evidence="5 6">BA0156</strain>
    </source>
</reference>
<dbReference type="GO" id="GO:0004674">
    <property type="term" value="F:protein serine/threonine kinase activity"/>
    <property type="evidence" value="ECO:0007669"/>
    <property type="project" value="TreeGrafter"/>
</dbReference>
<evidence type="ECO:0000313" key="5">
    <source>
        <dbReference type="EMBL" id="QIM50823.1"/>
    </source>
</evidence>
<gene>
    <name evidence="5" type="ORF">G9Q37_01105</name>
</gene>
<protein>
    <submittedName>
        <fullName evidence="5">HipA domain-containing protein</fullName>
    </submittedName>
</protein>
<name>A0A6G8ICF8_9BURK</name>
<evidence type="ECO:0000313" key="6">
    <source>
        <dbReference type="Proteomes" id="UP000503162"/>
    </source>
</evidence>
<dbReference type="PANTHER" id="PTHR37419:SF8">
    <property type="entry name" value="TOXIN YJJJ"/>
    <property type="match status" value="1"/>
</dbReference>
<dbReference type="AlphaFoldDB" id="A0A6G8ICF8"/>
<comment type="similarity">
    <text evidence="1">Belongs to the HipA Ser/Thr kinase family.</text>
</comment>
<evidence type="ECO:0000259" key="4">
    <source>
        <dbReference type="Pfam" id="PF07804"/>
    </source>
</evidence>
<dbReference type="PANTHER" id="PTHR37419">
    <property type="entry name" value="SERINE/THREONINE-PROTEIN KINASE TOXIN HIPA"/>
    <property type="match status" value="1"/>
</dbReference>